<protein>
    <recommendedName>
        <fullName evidence="11">Pentatricopeptide repeat-containing protein</fullName>
    </recommendedName>
</protein>
<feature type="transmembrane region" description="Helical" evidence="8">
    <location>
        <begin position="684"/>
        <end position="701"/>
    </location>
</feature>
<comment type="caution">
    <text evidence="9">The sequence shown here is derived from an EMBL/GenBank/DDBJ whole genome shotgun (WGS) entry which is preliminary data.</text>
</comment>
<dbReference type="Pfam" id="PF13041">
    <property type="entry name" value="PPR_2"/>
    <property type="match status" value="4"/>
</dbReference>
<feature type="transmembrane region" description="Helical" evidence="8">
    <location>
        <begin position="773"/>
        <end position="795"/>
    </location>
</feature>
<reference evidence="9 10" key="1">
    <citation type="journal article" date="2024" name="Plant J.">
        <title>Genome sequences and population genomics reveal climatic adaptation and genomic divergence between two closely related sweetgum species.</title>
        <authorList>
            <person name="Xu W.Q."/>
            <person name="Ren C.Q."/>
            <person name="Zhang X.Y."/>
            <person name="Comes H.P."/>
            <person name="Liu X.H."/>
            <person name="Li Y.G."/>
            <person name="Kettle C.J."/>
            <person name="Jalonen R."/>
            <person name="Gaisberger H."/>
            <person name="Ma Y.Z."/>
            <person name="Qiu Y.X."/>
        </authorList>
    </citation>
    <scope>NUCLEOTIDE SEQUENCE [LARGE SCALE GENOMIC DNA]</scope>
    <source>
        <strain evidence="9">Hangzhou</strain>
    </source>
</reference>
<feature type="repeat" description="PPR" evidence="7">
    <location>
        <begin position="435"/>
        <end position="469"/>
    </location>
</feature>
<evidence type="ECO:0000256" key="5">
    <source>
        <dbReference type="ARBA" id="ARBA00022989"/>
    </source>
</evidence>
<dbReference type="SUPFAM" id="SSF103473">
    <property type="entry name" value="MFS general substrate transporter"/>
    <property type="match status" value="1"/>
</dbReference>
<dbReference type="FunFam" id="1.25.40.10:FF:000294">
    <property type="entry name" value="Pentatricopeptide repeat-containing protein At1g09900"/>
    <property type="match status" value="2"/>
</dbReference>
<dbReference type="InterPro" id="IPR051240">
    <property type="entry name" value="Mito_RNA-Proc/Resp"/>
</dbReference>
<dbReference type="GO" id="GO:0016020">
    <property type="term" value="C:membrane"/>
    <property type="evidence" value="ECO:0007669"/>
    <property type="project" value="UniProtKB-SubCell"/>
</dbReference>
<dbReference type="PANTHER" id="PTHR47933:SF11">
    <property type="entry name" value="PENTATRICOPEPTIDE REPEAT-CONTAINING PROTEIN 2"/>
    <property type="match status" value="1"/>
</dbReference>
<feature type="repeat" description="PPR" evidence="7">
    <location>
        <begin position="330"/>
        <end position="364"/>
    </location>
</feature>
<gene>
    <name evidence="9" type="ORF">L1049_008975</name>
</gene>
<dbReference type="InterPro" id="IPR036259">
    <property type="entry name" value="MFS_trans_sf"/>
</dbReference>
<dbReference type="GO" id="GO:0003729">
    <property type="term" value="F:mRNA binding"/>
    <property type="evidence" value="ECO:0007669"/>
    <property type="project" value="TreeGrafter"/>
</dbReference>
<dbReference type="InterPro" id="IPR002885">
    <property type="entry name" value="PPR_rpt"/>
</dbReference>
<dbReference type="AlphaFoldDB" id="A0AAP0X612"/>
<dbReference type="NCBIfam" id="TIGR00756">
    <property type="entry name" value="PPR"/>
    <property type="match status" value="9"/>
</dbReference>
<evidence type="ECO:0000256" key="4">
    <source>
        <dbReference type="ARBA" id="ARBA00022737"/>
    </source>
</evidence>
<proteinExistence type="inferred from homology"/>
<evidence type="ECO:0000256" key="7">
    <source>
        <dbReference type="PROSITE-ProRule" id="PRU00708"/>
    </source>
</evidence>
<feature type="repeat" description="PPR" evidence="7">
    <location>
        <begin position="400"/>
        <end position="434"/>
    </location>
</feature>
<evidence type="ECO:0000256" key="3">
    <source>
        <dbReference type="ARBA" id="ARBA00022692"/>
    </source>
</evidence>
<feature type="transmembrane region" description="Helical" evidence="8">
    <location>
        <begin position="721"/>
        <end position="740"/>
    </location>
</feature>
<evidence type="ECO:0000256" key="1">
    <source>
        <dbReference type="ARBA" id="ARBA00004141"/>
    </source>
</evidence>
<comment type="similarity">
    <text evidence="2">Belongs to the PPR family. P subfamily.</text>
</comment>
<feature type="repeat" description="PPR" evidence="7">
    <location>
        <begin position="146"/>
        <end position="180"/>
    </location>
</feature>
<dbReference type="PANTHER" id="PTHR47933">
    <property type="entry name" value="PENTATRICOPEPTIDE REPEAT-CONTAINING PROTEIN 1, MITOCHONDRIAL"/>
    <property type="match status" value="1"/>
</dbReference>
<keyword evidence="6 8" id="KW-0472">Membrane</keyword>
<dbReference type="Proteomes" id="UP001415857">
    <property type="component" value="Unassembled WGS sequence"/>
</dbReference>
<keyword evidence="10" id="KW-1185">Reference proteome</keyword>
<evidence type="ECO:0000256" key="2">
    <source>
        <dbReference type="ARBA" id="ARBA00007626"/>
    </source>
</evidence>
<keyword evidence="4" id="KW-0677">Repeat</keyword>
<organism evidence="9 10">
    <name type="scientific">Liquidambar formosana</name>
    <name type="common">Formosan gum</name>
    <dbReference type="NCBI Taxonomy" id="63359"/>
    <lineage>
        <taxon>Eukaryota</taxon>
        <taxon>Viridiplantae</taxon>
        <taxon>Streptophyta</taxon>
        <taxon>Embryophyta</taxon>
        <taxon>Tracheophyta</taxon>
        <taxon>Spermatophyta</taxon>
        <taxon>Magnoliopsida</taxon>
        <taxon>eudicotyledons</taxon>
        <taxon>Gunneridae</taxon>
        <taxon>Pentapetalae</taxon>
        <taxon>Saxifragales</taxon>
        <taxon>Altingiaceae</taxon>
        <taxon>Liquidambar</taxon>
    </lineage>
</organism>
<evidence type="ECO:0000313" key="10">
    <source>
        <dbReference type="Proteomes" id="UP001415857"/>
    </source>
</evidence>
<dbReference type="PROSITE" id="PS51375">
    <property type="entry name" value="PPR"/>
    <property type="match status" value="9"/>
</dbReference>
<accession>A0AAP0X612</accession>
<evidence type="ECO:0000256" key="8">
    <source>
        <dbReference type="SAM" id="Phobius"/>
    </source>
</evidence>
<feature type="repeat" description="PPR" evidence="7">
    <location>
        <begin position="260"/>
        <end position="294"/>
    </location>
</feature>
<dbReference type="EMBL" id="JBBPBK010000002">
    <property type="protein sequence ID" value="KAK9290797.1"/>
    <property type="molecule type" value="Genomic_DNA"/>
</dbReference>
<evidence type="ECO:0000313" key="9">
    <source>
        <dbReference type="EMBL" id="KAK9290797.1"/>
    </source>
</evidence>
<feature type="repeat" description="PPR" evidence="7">
    <location>
        <begin position="365"/>
        <end position="399"/>
    </location>
</feature>
<dbReference type="Pfam" id="PF12854">
    <property type="entry name" value="PPR_1"/>
    <property type="match status" value="1"/>
</dbReference>
<sequence>MAFSSCLKCHPWTFRHNVDHPFSLPSSSYKPSRFISFTSTQHHEQLTTSSSFSNSPTLQLPPNFTPKQLLDTLRRQTDEESALRLFDWASKQPNFIPNSSIYQEVLRKLGNDGSFDSMRYILQEMKLSGCEVNREMMEVEFGLKPDTFTYNFLLNVLVDGNKLKLIENVHSDMVSRGIKPDVSTFNILIKALCRAHQIRPAILMMEEMPGYGLSPDEKTFTTLMQGFIEEGNMEGLCLTSNHKIAMELFGEMKNKGCQPDEFTYNMLIDSLCSRGKLEEALSLLKEMESSGCARNVITYNTLIDGFCKNKKIEEAEEIFDQMELQGVSRNLVTYNTLIDGLCKSRRVEEAAQLMDQMIMEGLKPDKFTYNSLLTHFCRAGDIKKAADIVQTMTSNGCEPDVVTYGTLIGGMCKAGRIEIASRLLRTLQMKGMILAPQAYNPVIQALFKRKRTKEAIRLFREMMEKGDPPDAISYKIVFRGLCSGGGPIGEAVDFLVEMTEKGFLPEFSSFSMLAEGLCALSMEDTLIKLVDKFSERLKSLAGVHEIVIVSDRNQSMLTESMRYLVLKVIPIVVDWGHFTTHIVAFTSFSSLRMLMVMGSNEKHVMTVVVKDGGGGWDGNGGVGVNCNLSTDLYQGDCHSRSMRSCDRLNWKPEAMDSVDARDEEAPLVVAKSPSQTLTNHTRDIHILSSAFLLIFLAYGAAQNLESSINTEEDLGTTSLGILYLSFTFFSLVASSVVRLLGSKNALILGTTGYWLFIAANLKPTWYTMVPASLYLGFAASIIWVGQGTYLTSTALQSCKGLQSS</sequence>
<feature type="repeat" description="PPR" evidence="7">
    <location>
        <begin position="181"/>
        <end position="215"/>
    </location>
</feature>
<keyword evidence="5 8" id="KW-1133">Transmembrane helix</keyword>
<keyword evidence="3 8" id="KW-0812">Transmembrane</keyword>
<dbReference type="Pfam" id="PF05978">
    <property type="entry name" value="UNC-93"/>
    <property type="match status" value="1"/>
</dbReference>
<feature type="repeat" description="PPR" evidence="7">
    <location>
        <begin position="295"/>
        <end position="329"/>
    </location>
</feature>
<dbReference type="Gene3D" id="1.25.40.10">
    <property type="entry name" value="Tetratricopeptide repeat domain"/>
    <property type="match status" value="5"/>
</dbReference>
<evidence type="ECO:0008006" key="11">
    <source>
        <dbReference type="Google" id="ProtNLM"/>
    </source>
</evidence>
<dbReference type="InterPro" id="IPR011990">
    <property type="entry name" value="TPR-like_helical_dom_sf"/>
</dbReference>
<feature type="repeat" description="PPR" evidence="7">
    <location>
        <begin position="470"/>
        <end position="505"/>
    </location>
</feature>
<dbReference type="InterPro" id="IPR010291">
    <property type="entry name" value="Ion_channel_UNC-93"/>
</dbReference>
<evidence type="ECO:0000256" key="6">
    <source>
        <dbReference type="ARBA" id="ARBA00023136"/>
    </source>
</evidence>
<comment type="subcellular location">
    <subcellularLocation>
        <location evidence="1">Membrane</location>
        <topology evidence="1">Multi-pass membrane protein</topology>
    </subcellularLocation>
</comment>
<name>A0AAP0X612_LIQFO</name>